<dbReference type="EMBL" id="CAKMMG010000004">
    <property type="protein sequence ID" value="CAH1210388.1"/>
    <property type="molecule type" value="Genomic_DNA"/>
</dbReference>
<feature type="signal peptide" evidence="1">
    <location>
        <begin position="1"/>
        <end position="23"/>
    </location>
</feature>
<feature type="domain" description="Copper amine oxidase-like N-terminal" evidence="2">
    <location>
        <begin position="47"/>
        <end position="142"/>
    </location>
</feature>
<evidence type="ECO:0000313" key="3">
    <source>
        <dbReference type="EMBL" id="CAH1210388.1"/>
    </source>
</evidence>
<dbReference type="Pfam" id="PF07833">
    <property type="entry name" value="Cu_amine_oxidN1"/>
    <property type="match status" value="1"/>
</dbReference>
<dbReference type="RefSeq" id="WP_236335138.1">
    <property type="nucleotide sequence ID" value="NZ_CAKMMG010000004.1"/>
</dbReference>
<dbReference type="Gene3D" id="3.30.457.10">
    <property type="entry name" value="Copper amine oxidase-like, N-terminal domain"/>
    <property type="match status" value="1"/>
</dbReference>
<organism evidence="3 4">
    <name type="scientific">Paenibacillus auburnensis</name>
    <dbReference type="NCBI Taxonomy" id="2905649"/>
    <lineage>
        <taxon>Bacteria</taxon>
        <taxon>Bacillati</taxon>
        <taxon>Bacillota</taxon>
        <taxon>Bacilli</taxon>
        <taxon>Bacillales</taxon>
        <taxon>Paenibacillaceae</taxon>
        <taxon>Paenibacillus</taxon>
    </lineage>
</organism>
<dbReference type="Proteomes" id="UP000838324">
    <property type="component" value="Unassembled WGS sequence"/>
</dbReference>
<name>A0ABN8GLT6_9BACL</name>
<keyword evidence="4" id="KW-1185">Reference proteome</keyword>
<dbReference type="InterPro" id="IPR036582">
    <property type="entry name" value="Mao_N_sf"/>
</dbReference>
<feature type="chain" id="PRO_5047317377" description="Copper amine oxidase-like N-terminal domain-containing protein" evidence="1">
    <location>
        <begin position="24"/>
        <end position="276"/>
    </location>
</feature>
<dbReference type="InterPro" id="IPR012854">
    <property type="entry name" value="Cu_amine_oxidase-like_N"/>
</dbReference>
<gene>
    <name evidence="3" type="ORF">PAECIP111892_03480</name>
</gene>
<evidence type="ECO:0000259" key="2">
    <source>
        <dbReference type="Pfam" id="PF07833"/>
    </source>
</evidence>
<keyword evidence="1" id="KW-0732">Signal</keyword>
<comment type="caution">
    <text evidence="3">The sequence shown here is derived from an EMBL/GenBank/DDBJ whole genome shotgun (WGS) entry which is preliminary data.</text>
</comment>
<sequence>MKKMLCLTLALLTMMITASSVSANSLGKNGLLLKLNDAYLIYSKGEMPYVDANYRTLIPLRVISDAINGRITWDQKTKVVQIEAENFKLSAALNEKGATINNKKINSDTSMINKNGTVLVPAKWIAEGLGVSLIWDANSKVLSMDGEQFFQKGPLERMNNEEHKVTSFDPQIVPIEIGYGANEGEEQLKISFKNISKNTYTNREIQDHLLVYISPDSFIEEGINGITNSDRSGIRLIDKLEPNKTYSYFLPVGRLDQKQLQVDTPQYVFIRYFKYQ</sequence>
<protein>
    <recommendedName>
        <fullName evidence="2">Copper amine oxidase-like N-terminal domain-containing protein</fullName>
    </recommendedName>
</protein>
<reference evidence="3" key="1">
    <citation type="submission" date="2022-01" db="EMBL/GenBank/DDBJ databases">
        <authorList>
            <person name="Criscuolo A."/>
        </authorList>
    </citation>
    <scope>NUCLEOTIDE SEQUENCE</scope>
    <source>
        <strain evidence="3">CIP111892</strain>
    </source>
</reference>
<accession>A0ABN8GLT6</accession>
<evidence type="ECO:0000256" key="1">
    <source>
        <dbReference type="SAM" id="SignalP"/>
    </source>
</evidence>
<proteinExistence type="predicted"/>
<dbReference type="SUPFAM" id="SSF55383">
    <property type="entry name" value="Copper amine oxidase, domain N"/>
    <property type="match status" value="1"/>
</dbReference>
<evidence type="ECO:0000313" key="4">
    <source>
        <dbReference type="Proteomes" id="UP000838324"/>
    </source>
</evidence>